<accession>A0A8J8CDQ0</accession>
<gene>
    <name evidence="1" type="ORF">KIY12_08720</name>
</gene>
<protein>
    <submittedName>
        <fullName evidence="1">Uncharacterized protein</fullName>
    </submittedName>
</protein>
<organism evidence="1 2">
    <name type="scientific">Candidatus Sysuiplasma superficiale</name>
    <dbReference type="NCBI Taxonomy" id="2823368"/>
    <lineage>
        <taxon>Archaea</taxon>
        <taxon>Methanobacteriati</taxon>
        <taxon>Thermoplasmatota</taxon>
        <taxon>Thermoplasmata</taxon>
        <taxon>Candidatus Sysuiplasmatales</taxon>
        <taxon>Candidatus Sysuiplasmataceae</taxon>
        <taxon>Candidatus Sysuiplasma</taxon>
    </lineage>
</organism>
<comment type="caution">
    <text evidence="1">The sequence shown here is derived from an EMBL/GenBank/DDBJ whole genome shotgun (WGS) entry which is preliminary data.</text>
</comment>
<reference evidence="1" key="1">
    <citation type="submission" date="2021-05" db="EMBL/GenBank/DDBJ databases">
        <title>Genomic insights into ecological role and evolution of a novel Thermoplasmata order Candidatus Sysuiplasmatales.</title>
        <authorList>
            <person name="Yuan Y."/>
        </authorList>
    </citation>
    <scope>NUCLEOTIDE SEQUENCE</scope>
    <source>
        <strain evidence="1">TUT19-bin139</strain>
    </source>
</reference>
<dbReference type="EMBL" id="JAHEAC010000101">
    <property type="protein sequence ID" value="MBX8644784.1"/>
    <property type="molecule type" value="Genomic_DNA"/>
</dbReference>
<feature type="non-terminal residue" evidence="1">
    <location>
        <position position="181"/>
    </location>
</feature>
<evidence type="ECO:0000313" key="1">
    <source>
        <dbReference type="EMBL" id="MBX8644784.1"/>
    </source>
</evidence>
<proteinExistence type="predicted"/>
<evidence type="ECO:0000313" key="2">
    <source>
        <dbReference type="Proteomes" id="UP000750197"/>
    </source>
</evidence>
<sequence>MVLTVFQAGGITITPQFQYPAIRNSSANGTNTVPAVIGVENYNPQAAVNYAWLIHTKYFHLSQYPSGLNSSMLQENLDHNNSEDCAHFVSQALIAGGLTALAYNPAPYASFNRTYGIVNVYMLSIWLAGYNLSIFPLPGTSAFIELHSQGVYWRPPPTFNGTPDASVYYVTNESMLPSYFL</sequence>
<name>A0A8J8CDQ0_9ARCH</name>
<dbReference type="AlphaFoldDB" id="A0A8J8CDQ0"/>
<dbReference type="Proteomes" id="UP000750197">
    <property type="component" value="Unassembled WGS sequence"/>
</dbReference>